<feature type="compositionally biased region" description="Polar residues" evidence="1">
    <location>
        <begin position="195"/>
        <end position="209"/>
    </location>
</feature>
<name>A0A081CL01_PSEA2</name>
<feature type="region of interest" description="Disordered" evidence="1">
    <location>
        <begin position="166"/>
        <end position="372"/>
    </location>
</feature>
<feature type="compositionally biased region" description="Polar residues" evidence="1">
    <location>
        <begin position="310"/>
        <end position="328"/>
    </location>
</feature>
<feature type="compositionally biased region" description="Low complexity" evidence="1">
    <location>
        <begin position="210"/>
        <end position="221"/>
    </location>
</feature>
<keyword evidence="3" id="KW-1185">Reference proteome</keyword>
<dbReference type="AlphaFoldDB" id="A0A081CL01"/>
<dbReference type="GeneID" id="26306394"/>
<organism evidence="2">
    <name type="scientific">Pseudozyma antarctica</name>
    <name type="common">Yeast</name>
    <name type="synonym">Candida antarctica</name>
    <dbReference type="NCBI Taxonomy" id="84753"/>
    <lineage>
        <taxon>Eukaryota</taxon>
        <taxon>Fungi</taxon>
        <taxon>Dikarya</taxon>
        <taxon>Basidiomycota</taxon>
        <taxon>Ustilaginomycotina</taxon>
        <taxon>Ustilaginomycetes</taxon>
        <taxon>Ustilaginales</taxon>
        <taxon>Ustilaginaceae</taxon>
        <taxon>Moesziomyces</taxon>
    </lineage>
</organism>
<dbReference type="RefSeq" id="XP_014654634.1">
    <property type="nucleotide sequence ID" value="XM_014799148.1"/>
</dbReference>
<evidence type="ECO:0000256" key="1">
    <source>
        <dbReference type="SAM" id="MobiDB-lite"/>
    </source>
</evidence>
<feature type="compositionally biased region" description="Low complexity" evidence="1">
    <location>
        <begin position="288"/>
        <end position="303"/>
    </location>
</feature>
<accession>A0A081CL01</accession>
<evidence type="ECO:0000313" key="2">
    <source>
        <dbReference type="EMBL" id="GAK67347.1"/>
    </source>
</evidence>
<proteinExistence type="predicted"/>
<dbReference type="HOGENOM" id="CLU_483949_0_0_1"/>
<feature type="compositionally biased region" description="Low complexity" evidence="1">
    <location>
        <begin position="166"/>
        <end position="194"/>
    </location>
</feature>
<evidence type="ECO:0000313" key="3">
    <source>
        <dbReference type="Proteomes" id="UP000053758"/>
    </source>
</evidence>
<reference evidence="2" key="1">
    <citation type="submission" date="2014-07" db="EMBL/GenBank/DDBJ databases">
        <title>Draft genome sequence of the yeast Pseudozyma antarctica JCM 10317 known as a producer of lipase B which used in a wide range of industrial applications.</title>
        <authorList>
            <person name="Morita T."/>
            <person name="Saika A."/>
            <person name="Koike H."/>
        </authorList>
    </citation>
    <scope>NUCLEOTIDE SEQUENCE</scope>
    <source>
        <strain evidence="2">JCM 10317</strain>
    </source>
</reference>
<sequence>MHDVVQLGTRTLRQRVYRNLWTFMPLVAVKTGSPFSTAQSADIDLLSTSNDYVVDYWYRAAMPPVGHFCGRLRKTADNSSRMDPGYLVLGVEVHVLRSDMKGGRLTLVIWLCQLGVMVPTALAVQSANSVATVGTANAWPLTPPTFDTSLPRRALINGPLVVLGNYQNGNDNQNGDSNQQTSNSNTNLTGNGSSVISNANGATTDMSHSNNQQLNQGQQDQRSSHRETQAPLRNLTGEQDSQPQAVEETPAVPAARPLPPPSPQQQQPATPFGPEPVRAGTQPQLDVSQSQASNQQNTQNAEQVSEAGAPQQQSMQQTNTRESTQNTMARPAPANGIAPTAKQHSSVPSNEQQVDQKEQQRRPRPGSLPLAPAISTAPQVIQGVLPNGLAEAGPLPETEALSGLYHLRGRSATCKLHQIDLMSELPTPKRVEEAQSPSPTSICIDETPERMYCGSLDVIQSITISAKLEHDDQNERMKSTTFSSLAVLFVAALFTRSVALPLIGGSQLGSATGSAGTAQSVQNNDYSHVSPGNQVQNGGSQTADLQGVAGNIFQSSGPLGLLH</sequence>
<dbReference type="EMBL" id="DF830084">
    <property type="protein sequence ID" value="GAK67347.1"/>
    <property type="molecule type" value="Genomic_DNA"/>
</dbReference>
<feature type="compositionally biased region" description="Polar residues" evidence="1">
    <location>
        <begin position="342"/>
        <end position="353"/>
    </location>
</feature>
<gene>
    <name evidence="2" type="ORF">PAN0_017d5574</name>
</gene>
<dbReference type="Proteomes" id="UP000053758">
    <property type="component" value="Unassembled WGS sequence"/>
</dbReference>
<protein>
    <submittedName>
        <fullName evidence="2">Uncharacterized protein</fullName>
    </submittedName>
</protein>